<evidence type="ECO:0000256" key="6">
    <source>
        <dbReference type="ARBA" id="ARBA00023136"/>
    </source>
</evidence>
<dbReference type="Gene3D" id="2.40.170.20">
    <property type="entry name" value="TonB-dependent receptor, beta-barrel domain"/>
    <property type="match status" value="1"/>
</dbReference>
<dbReference type="FunFam" id="2.170.130.10:FF:000003">
    <property type="entry name" value="SusC/RagA family TonB-linked outer membrane protein"/>
    <property type="match status" value="1"/>
</dbReference>
<dbReference type="Pfam" id="PF00593">
    <property type="entry name" value="TonB_dep_Rec_b-barrel"/>
    <property type="match status" value="1"/>
</dbReference>
<dbReference type="Pfam" id="PF07715">
    <property type="entry name" value="Plug"/>
    <property type="match status" value="1"/>
</dbReference>
<organism evidence="13 14">
    <name type="scientific">Arenibacter nanhaiticus</name>
    <dbReference type="NCBI Taxonomy" id="558155"/>
    <lineage>
        <taxon>Bacteria</taxon>
        <taxon>Pseudomonadati</taxon>
        <taxon>Bacteroidota</taxon>
        <taxon>Flavobacteriia</taxon>
        <taxon>Flavobacteriales</taxon>
        <taxon>Flavobacteriaceae</taxon>
        <taxon>Arenibacter</taxon>
    </lineage>
</organism>
<evidence type="ECO:0000313" key="13">
    <source>
        <dbReference type="EMBL" id="SHJ80075.1"/>
    </source>
</evidence>
<keyword evidence="7 8" id="KW-0998">Cell outer membrane</keyword>
<accession>A0A1M6M9E6</accession>
<dbReference type="Proteomes" id="UP000184231">
    <property type="component" value="Unassembled WGS sequence"/>
</dbReference>
<dbReference type="InterPro" id="IPR000531">
    <property type="entry name" value="Beta-barrel_TonB"/>
</dbReference>
<dbReference type="PROSITE" id="PS52016">
    <property type="entry name" value="TONB_DEPENDENT_REC_3"/>
    <property type="match status" value="1"/>
</dbReference>
<dbReference type="EMBL" id="FQYX01000039">
    <property type="protein sequence ID" value="SHJ80075.1"/>
    <property type="molecule type" value="Genomic_DNA"/>
</dbReference>
<evidence type="ECO:0000259" key="12">
    <source>
        <dbReference type="Pfam" id="PF07715"/>
    </source>
</evidence>
<dbReference type="InterPro" id="IPR023996">
    <property type="entry name" value="TonB-dep_OMP_SusC/RagA"/>
</dbReference>
<comment type="similarity">
    <text evidence="8 9">Belongs to the TonB-dependent receptor family.</text>
</comment>
<evidence type="ECO:0000256" key="7">
    <source>
        <dbReference type="ARBA" id="ARBA00023237"/>
    </source>
</evidence>
<dbReference type="InterPro" id="IPR023997">
    <property type="entry name" value="TonB-dep_OMP_SusC/RagA_CS"/>
</dbReference>
<dbReference type="SUPFAM" id="SSF56935">
    <property type="entry name" value="Porins"/>
    <property type="match status" value="1"/>
</dbReference>
<dbReference type="GO" id="GO:0009279">
    <property type="term" value="C:cell outer membrane"/>
    <property type="evidence" value="ECO:0007669"/>
    <property type="project" value="UniProtKB-SubCell"/>
</dbReference>
<protein>
    <submittedName>
        <fullName evidence="13">TonB-linked outer membrane protein, SusC/RagA family</fullName>
    </submittedName>
</protein>
<dbReference type="InterPro" id="IPR037066">
    <property type="entry name" value="Plug_dom_sf"/>
</dbReference>
<dbReference type="Gene3D" id="2.170.130.10">
    <property type="entry name" value="TonB-dependent receptor, plug domain"/>
    <property type="match status" value="1"/>
</dbReference>
<feature type="domain" description="TonB-dependent receptor plug" evidence="12">
    <location>
        <begin position="159"/>
        <end position="252"/>
    </location>
</feature>
<keyword evidence="6 8" id="KW-0472">Membrane</keyword>
<dbReference type="NCBIfam" id="TIGR04057">
    <property type="entry name" value="SusC_RagA_signa"/>
    <property type="match status" value="1"/>
</dbReference>
<evidence type="ECO:0000313" key="14">
    <source>
        <dbReference type="Proteomes" id="UP000184231"/>
    </source>
</evidence>
<gene>
    <name evidence="13" type="ORF">SAMN04487911_1393</name>
</gene>
<evidence type="ECO:0000256" key="2">
    <source>
        <dbReference type="ARBA" id="ARBA00022448"/>
    </source>
</evidence>
<dbReference type="InterPro" id="IPR039426">
    <property type="entry name" value="TonB-dep_rcpt-like"/>
</dbReference>
<feature type="domain" description="TonB-dependent receptor-like beta-barrel" evidence="11">
    <location>
        <begin position="458"/>
        <end position="860"/>
    </location>
</feature>
<dbReference type="Pfam" id="PF13715">
    <property type="entry name" value="CarbopepD_reg_2"/>
    <property type="match status" value="1"/>
</dbReference>
<evidence type="ECO:0000256" key="3">
    <source>
        <dbReference type="ARBA" id="ARBA00022452"/>
    </source>
</evidence>
<keyword evidence="4 8" id="KW-0812">Transmembrane</keyword>
<evidence type="ECO:0000256" key="10">
    <source>
        <dbReference type="SAM" id="Phobius"/>
    </source>
</evidence>
<sequence length="1002" mass="112200">MNERLRKRTTFHFKGLCKLRVLFIGLLSFYFGFPNMEDKSFVNDTFPLEQEMLKVQGRVYDSNEPPEALAFVSVSLKGSNKGVITDENGYFDIVVQKGDILVFSFTGFSPKEFNVQRAYSDLVISLEEEVGMLDEVVITGYGEERKLNMISSISTLDVAKNVANKPITSLSQALQGGITGLTVTQNSGLPGGDAASIKIRGISTLGYSDPLVLVDGIPMDMNDLDPNTIESVTVLKDASAAAIYGARAANGVIVIKTKRGKTGQVSVSYNSYVGIQNATYLPDFMDGASYMEMVNTAYINNGGNPVYNQEEINITRNKSDIYNYPNTNWLDETWNKNALLTNHSVGVQGGNNIARFALTVNYLDQEGFIENVGFDRFNIRANTTVNLTDNVTVNMDFNAIRKDQMETNLRDGETDYVLNYIYRAPPTLVPKYPSKDGVDFYGIFFEMRNPKAMLERGGTTQRLTDNMSINIQPKWEVLPKLNLNAQYSYRINSNATNQKRDPFNFFEYETGVLNYTWDNVRSASTGRSSYYFIGGNIDYTYLNEKHRLFVLGGYNQELTNSGNWDQWAMRSYFGKANYTFNDKYLAEVTFRADGSSRFGKGNKTGYFPSFGLGWNMHEEEFLNQYNWLDNLKVRLSYGQLGNENIGLYQYQNLISAGNGVETIFGNPNITWETVNMLNYGFDLAIFKGVNFNFDIYDKLTKDIILSPPISLIGGTSSANINAGKVRNQGFELGVNYSRNFNDGYFTIHGGLSKNKNKIEKLPGGPYINGSSIHKEGYALGSHYRYLTNGLLQESDFTTDGAGNIVPKDGVVLWGDQRPGDIRFVDINEDGNFDNSDRVITGDGQPDFNYFTNFSTGYQNWDFELLLQGVQGVNASYGGANAIPLNLNGDTGSTPQKFHSDYWTPDTPDAYYPRPTPEPGNNLQPSNYWDFDASYLRVKYIQIGYTLNEKFLNPIGIKKCRVYANAQNPFTLTSQSITDPENLGGSSTYPLIKVLTLGVNVKF</sequence>
<evidence type="ECO:0000259" key="11">
    <source>
        <dbReference type="Pfam" id="PF00593"/>
    </source>
</evidence>
<keyword evidence="2 8" id="KW-0813">Transport</keyword>
<feature type="transmembrane region" description="Helical" evidence="10">
    <location>
        <begin position="12"/>
        <end position="33"/>
    </location>
</feature>
<dbReference type="AlphaFoldDB" id="A0A1M6M9E6"/>
<dbReference type="InterPro" id="IPR008969">
    <property type="entry name" value="CarboxyPept-like_regulatory"/>
</dbReference>
<evidence type="ECO:0000256" key="4">
    <source>
        <dbReference type="ARBA" id="ARBA00022692"/>
    </source>
</evidence>
<dbReference type="RefSeq" id="WP_084668534.1">
    <property type="nucleotide sequence ID" value="NZ_FQYX01000039.1"/>
</dbReference>
<comment type="subcellular location">
    <subcellularLocation>
        <location evidence="1 8">Cell outer membrane</location>
        <topology evidence="1 8">Multi-pass membrane protein</topology>
    </subcellularLocation>
</comment>
<proteinExistence type="inferred from homology"/>
<keyword evidence="3 8" id="KW-1134">Transmembrane beta strand</keyword>
<reference evidence="13 14" key="1">
    <citation type="submission" date="2016-11" db="EMBL/GenBank/DDBJ databases">
        <authorList>
            <person name="Jaros S."/>
            <person name="Januszkiewicz K."/>
            <person name="Wedrychowicz H."/>
        </authorList>
    </citation>
    <scope>NUCLEOTIDE SEQUENCE [LARGE SCALE GENOMIC DNA]</scope>
    <source>
        <strain evidence="13 14">CGMCC 1.8863</strain>
    </source>
</reference>
<evidence type="ECO:0000256" key="9">
    <source>
        <dbReference type="RuleBase" id="RU003357"/>
    </source>
</evidence>
<keyword evidence="14" id="KW-1185">Reference proteome</keyword>
<evidence type="ECO:0000256" key="1">
    <source>
        <dbReference type="ARBA" id="ARBA00004571"/>
    </source>
</evidence>
<dbReference type="STRING" id="558155.SAMN04487911_1393"/>
<dbReference type="InterPro" id="IPR036942">
    <property type="entry name" value="Beta-barrel_TonB_sf"/>
</dbReference>
<keyword evidence="5 9" id="KW-0798">TonB box</keyword>
<dbReference type="NCBIfam" id="TIGR04056">
    <property type="entry name" value="OMP_RagA_SusC"/>
    <property type="match status" value="1"/>
</dbReference>
<dbReference type="InterPro" id="IPR012910">
    <property type="entry name" value="Plug_dom"/>
</dbReference>
<evidence type="ECO:0000256" key="8">
    <source>
        <dbReference type="PROSITE-ProRule" id="PRU01360"/>
    </source>
</evidence>
<evidence type="ECO:0000256" key="5">
    <source>
        <dbReference type="ARBA" id="ARBA00023077"/>
    </source>
</evidence>
<keyword evidence="10" id="KW-1133">Transmembrane helix</keyword>
<dbReference type="SUPFAM" id="SSF49464">
    <property type="entry name" value="Carboxypeptidase regulatory domain-like"/>
    <property type="match status" value="1"/>
</dbReference>
<name>A0A1M6M9E6_9FLAO</name>